<keyword evidence="3" id="KW-1003">Cell membrane</keyword>
<dbReference type="InterPro" id="IPR003439">
    <property type="entry name" value="ABC_transporter-like_ATP-bd"/>
</dbReference>
<evidence type="ECO:0000256" key="8">
    <source>
        <dbReference type="ARBA" id="ARBA00023136"/>
    </source>
</evidence>
<keyword evidence="8 9" id="KW-0472">Membrane</keyword>
<dbReference type="SUPFAM" id="SSF52540">
    <property type="entry name" value="P-loop containing nucleoside triphosphate hydrolases"/>
    <property type="match status" value="1"/>
</dbReference>
<dbReference type="Pfam" id="PF00005">
    <property type="entry name" value="ABC_tran"/>
    <property type="match status" value="1"/>
</dbReference>
<feature type="transmembrane region" description="Helical" evidence="9">
    <location>
        <begin position="164"/>
        <end position="182"/>
    </location>
</feature>
<dbReference type="Gene3D" id="3.40.50.300">
    <property type="entry name" value="P-loop containing nucleotide triphosphate hydrolases"/>
    <property type="match status" value="1"/>
</dbReference>
<protein>
    <submittedName>
        <fullName evidence="12">ABC-type multidrug transport system ATPase and permease component</fullName>
    </submittedName>
</protein>
<keyword evidence="13" id="KW-1185">Reference proteome</keyword>
<accession>A0A7M2YWS7</accession>
<dbReference type="RefSeq" id="WP_114795909.1">
    <property type="nucleotide sequence ID" value="NZ_QQZY01000003.1"/>
</dbReference>
<evidence type="ECO:0000256" key="7">
    <source>
        <dbReference type="ARBA" id="ARBA00022989"/>
    </source>
</evidence>
<evidence type="ECO:0000313" key="12">
    <source>
        <dbReference type="EMBL" id="RDI74583.1"/>
    </source>
</evidence>
<dbReference type="PANTHER" id="PTHR24221:SF654">
    <property type="entry name" value="ATP-BINDING CASSETTE SUB-FAMILY B MEMBER 6"/>
    <property type="match status" value="1"/>
</dbReference>
<keyword evidence="6" id="KW-0067">ATP-binding</keyword>
<keyword evidence="2" id="KW-0813">Transport</keyword>
<dbReference type="GO" id="GO:0005886">
    <property type="term" value="C:plasma membrane"/>
    <property type="evidence" value="ECO:0007669"/>
    <property type="project" value="UniProtKB-SubCell"/>
</dbReference>
<dbReference type="CDD" id="cd18546">
    <property type="entry name" value="ABC_6TM_Rv0194_D2_like"/>
    <property type="match status" value="1"/>
</dbReference>
<dbReference type="InterPro" id="IPR003593">
    <property type="entry name" value="AAA+_ATPase"/>
</dbReference>
<dbReference type="Proteomes" id="UP000254134">
    <property type="component" value="Unassembled WGS sequence"/>
</dbReference>
<evidence type="ECO:0000256" key="1">
    <source>
        <dbReference type="ARBA" id="ARBA00004651"/>
    </source>
</evidence>
<dbReference type="InterPro" id="IPR036640">
    <property type="entry name" value="ABC1_TM_sf"/>
</dbReference>
<dbReference type="FunFam" id="3.40.50.300:FF:000299">
    <property type="entry name" value="ABC transporter ATP-binding protein/permease"/>
    <property type="match status" value="1"/>
</dbReference>
<feature type="transmembrane region" description="Helical" evidence="9">
    <location>
        <begin position="65"/>
        <end position="89"/>
    </location>
</feature>
<reference evidence="12 13" key="1">
    <citation type="submission" date="2018-07" db="EMBL/GenBank/DDBJ databases">
        <title>High-quality-draft genome sequence of Gaiella occulta.</title>
        <authorList>
            <person name="Severino R."/>
            <person name="Froufe H.J.C."/>
            <person name="Rainey F.A."/>
            <person name="Barroso C."/>
            <person name="Albuquerque L."/>
            <person name="Lobo-Da-Cunha A."/>
            <person name="Da Costa M.S."/>
            <person name="Egas C."/>
        </authorList>
    </citation>
    <scope>NUCLEOTIDE SEQUENCE [LARGE SCALE GENOMIC DNA]</scope>
    <source>
        <strain evidence="12 13">F2-233</strain>
    </source>
</reference>
<evidence type="ECO:0000256" key="6">
    <source>
        <dbReference type="ARBA" id="ARBA00022840"/>
    </source>
</evidence>
<evidence type="ECO:0000313" key="13">
    <source>
        <dbReference type="Proteomes" id="UP000254134"/>
    </source>
</evidence>
<keyword evidence="5" id="KW-0547">Nucleotide-binding</keyword>
<dbReference type="PROSITE" id="PS00211">
    <property type="entry name" value="ABC_TRANSPORTER_1"/>
    <property type="match status" value="1"/>
</dbReference>
<dbReference type="PANTHER" id="PTHR24221">
    <property type="entry name" value="ATP-BINDING CASSETTE SUB-FAMILY B"/>
    <property type="match status" value="1"/>
</dbReference>
<evidence type="ECO:0000256" key="9">
    <source>
        <dbReference type="SAM" id="Phobius"/>
    </source>
</evidence>
<dbReference type="InterPro" id="IPR027417">
    <property type="entry name" value="P-loop_NTPase"/>
</dbReference>
<dbReference type="SMART" id="SM00382">
    <property type="entry name" value="AAA"/>
    <property type="match status" value="1"/>
</dbReference>
<gene>
    <name evidence="12" type="ORF">Gocc_1472</name>
</gene>
<reference evidence="13" key="2">
    <citation type="journal article" date="2019" name="MicrobiologyOpen">
        <title>High-quality draft genome sequence of Gaiella occulta isolated from a 150 meter deep mineral water borehole and comparison with the genome sequences of other deep-branching lineages of the phylum Actinobacteria.</title>
        <authorList>
            <person name="Severino R."/>
            <person name="Froufe H.J.C."/>
            <person name="Barroso C."/>
            <person name="Albuquerque L."/>
            <person name="Lobo-da-Cunha A."/>
            <person name="da Costa M.S."/>
            <person name="Egas C."/>
        </authorList>
    </citation>
    <scope>NUCLEOTIDE SEQUENCE [LARGE SCALE GENOMIC DNA]</scope>
    <source>
        <strain evidence="13">F2-233</strain>
    </source>
</reference>
<dbReference type="PROSITE" id="PS50929">
    <property type="entry name" value="ABC_TM1F"/>
    <property type="match status" value="1"/>
</dbReference>
<dbReference type="InterPro" id="IPR017871">
    <property type="entry name" value="ABC_transporter-like_CS"/>
</dbReference>
<feature type="transmembrane region" description="Helical" evidence="9">
    <location>
        <begin position="140"/>
        <end position="158"/>
    </location>
</feature>
<feature type="domain" description="ABC transporter" evidence="10">
    <location>
        <begin position="341"/>
        <end position="574"/>
    </location>
</feature>
<keyword evidence="4 9" id="KW-0812">Transmembrane</keyword>
<dbReference type="OrthoDB" id="9806127at2"/>
<evidence type="ECO:0000256" key="5">
    <source>
        <dbReference type="ARBA" id="ARBA00022741"/>
    </source>
</evidence>
<dbReference type="EMBL" id="QQZY01000003">
    <property type="protein sequence ID" value="RDI74583.1"/>
    <property type="molecule type" value="Genomic_DNA"/>
</dbReference>
<dbReference type="SUPFAM" id="SSF90123">
    <property type="entry name" value="ABC transporter transmembrane region"/>
    <property type="match status" value="1"/>
</dbReference>
<feature type="domain" description="ABC transmembrane type-1" evidence="11">
    <location>
        <begin position="25"/>
        <end position="307"/>
    </location>
</feature>
<sequence>MQPEARRSGLSRLWPYTAGRRRRLALIMLLAAVSAAAPVAGWTIVGDAIDNGIRASDPARLRLDVAAYIAVGVAAWALGTTTWIMLAGMGQRAVLDLRRDLFDHLTSLSLRYFSQQKAGWIIARLTSDVDALSDVLNQGLTTLVVNSLTLVAAVGGLFLLDWRLGLVALLVLPPGILVTRWFQRTSHIAFSDVRTRIAAVTAQLAESVSGMAVVQAFNRERAFQSEFAELNEANRVSNLHAQKLSSFFFPAIEFLGVTATVFVLFAGAKLIDGGSLRIGTLIAAVGMLQLVFQPLQELSELYGQVQAASAAMGKISTVLDADQEIGDRPGARPIGRIGGRVQLDGVVFAYGEEPVVHDISIEVPEGGCIALVGESGGGKSTMAKLIARFYDPLEGAVRVDGTDLRDVQLRSYRRQLGVVLQDPFLFSGTIADNIRFGRPEARDEEVEAAARAIGVDRVAARFEEGLQHVVREGGAGLSAGERQLISIARALLADPRILILDEATSNIDRPSEILIERAFDTLLRGRTSIIIAHRLATVRRADEILVIEKGRIAQRGSEAELLATDGPFRRLAETFDGSLARRVA</sequence>
<name>A0A7M2YWS7_9ACTN</name>
<dbReference type="Pfam" id="PF00664">
    <property type="entry name" value="ABC_membrane"/>
    <property type="match status" value="1"/>
</dbReference>
<proteinExistence type="predicted"/>
<dbReference type="InterPro" id="IPR011527">
    <property type="entry name" value="ABC1_TM_dom"/>
</dbReference>
<dbReference type="InterPro" id="IPR039421">
    <property type="entry name" value="Type_1_exporter"/>
</dbReference>
<dbReference type="GO" id="GO:0016887">
    <property type="term" value="F:ATP hydrolysis activity"/>
    <property type="evidence" value="ECO:0007669"/>
    <property type="project" value="InterPro"/>
</dbReference>
<dbReference type="GO" id="GO:0140359">
    <property type="term" value="F:ABC-type transporter activity"/>
    <property type="evidence" value="ECO:0007669"/>
    <property type="project" value="InterPro"/>
</dbReference>
<dbReference type="GO" id="GO:0034040">
    <property type="term" value="F:ATPase-coupled lipid transmembrane transporter activity"/>
    <property type="evidence" value="ECO:0007669"/>
    <property type="project" value="TreeGrafter"/>
</dbReference>
<dbReference type="GO" id="GO:0005524">
    <property type="term" value="F:ATP binding"/>
    <property type="evidence" value="ECO:0007669"/>
    <property type="project" value="UniProtKB-KW"/>
</dbReference>
<evidence type="ECO:0000256" key="2">
    <source>
        <dbReference type="ARBA" id="ARBA00022448"/>
    </source>
</evidence>
<organism evidence="12 13">
    <name type="scientific">Gaiella occulta</name>
    <dbReference type="NCBI Taxonomy" id="1002870"/>
    <lineage>
        <taxon>Bacteria</taxon>
        <taxon>Bacillati</taxon>
        <taxon>Actinomycetota</taxon>
        <taxon>Thermoleophilia</taxon>
        <taxon>Gaiellales</taxon>
        <taxon>Gaiellaceae</taxon>
        <taxon>Gaiella</taxon>
    </lineage>
</organism>
<dbReference type="AlphaFoldDB" id="A0A7M2YWS7"/>
<feature type="transmembrane region" description="Helical" evidence="9">
    <location>
        <begin position="247"/>
        <end position="268"/>
    </location>
</feature>
<keyword evidence="7 9" id="KW-1133">Transmembrane helix</keyword>
<comment type="subcellular location">
    <subcellularLocation>
        <location evidence="1">Cell membrane</location>
        <topology evidence="1">Multi-pass membrane protein</topology>
    </subcellularLocation>
</comment>
<evidence type="ECO:0000259" key="11">
    <source>
        <dbReference type="PROSITE" id="PS50929"/>
    </source>
</evidence>
<evidence type="ECO:0000259" key="10">
    <source>
        <dbReference type="PROSITE" id="PS50893"/>
    </source>
</evidence>
<dbReference type="PROSITE" id="PS50893">
    <property type="entry name" value="ABC_TRANSPORTER_2"/>
    <property type="match status" value="1"/>
</dbReference>
<evidence type="ECO:0000256" key="3">
    <source>
        <dbReference type="ARBA" id="ARBA00022475"/>
    </source>
</evidence>
<comment type="caution">
    <text evidence="12">The sequence shown here is derived from an EMBL/GenBank/DDBJ whole genome shotgun (WGS) entry which is preliminary data.</text>
</comment>
<evidence type="ECO:0000256" key="4">
    <source>
        <dbReference type="ARBA" id="ARBA00022692"/>
    </source>
</evidence>
<dbReference type="Gene3D" id="1.20.1560.10">
    <property type="entry name" value="ABC transporter type 1, transmembrane domain"/>
    <property type="match status" value="1"/>
</dbReference>